<dbReference type="Proteomes" id="UP000247409">
    <property type="component" value="Unassembled WGS sequence"/>
</dbReference>
<comment type="caution">
    <text evidence="1">The sequence shown here is derived from an EMBL/GenBank/DDBJ whole genome shotgun (WGS) entry which is preliminary data.</text>
</comment>
<evidence type="ECO:0000313" key="1">
    <source>
        <dbReference type="EMBL" id="PXF49404.1"/>
    </source>
</evidence>
<gene>
    <name evidence="1" type="ORF">BWQ96_00720</name>
</gene>
<dbReference type="EMBL" id="NBIV01000005">
    <property type="protein sequence ID" value="PXF49404.1"/>
    <property type="molecule type" value="Genomic_DNA"/>
</dbReference>
<accession>A0A2V3J4W5</accession>
<evidence type="ECO:0000313" key="2">
    <source>
        <dbReference type="Proteomes" id="UP000247409"/>
    </source>
</evidence>
<organism evidence="1 2">
    <name type="scientific">Gracilariopsis chorda</name>
    <dbReference type="NCBI Taxonomy" id="448386"/>
    <lineage>
        <taxon>Eukaryota</taxon>
        <taxon>Rhodophyta</taxon>
        <taxon>Florideophyceae</taxon>
        <taxon>Rhodymeniophycidae</taxon>
        <taxon>Gracilariales</taxon>
        <taxon>Gracilariaceae</taxon>
        <taxon>Gracilariopsis</taxon>
    </lineage>
</organism>
<dbReference type="Pfam" id="PF17653">
    <property type="entry name" value="DUF5522"/>
    <property type="match status" value="1"/>
</dbReference>
<proteinExistence type="predicted"/>
<name>A0A2V3J4W5_9FLOR</name>
<sequence length="322" mass="36585">MQYFLWALPFGFTGYPSKRKRPLSNKWFRICACEAPTLTPDELQVANAAVKVTQLLLKSPEKISTPELLAFNNVKGVPLRSNIWDRSSLECDARKYLSDEKLARTCSGIRWETLSAKAKINLLHSVCNGEGDVTYYDPETTYTVFTFYAHLKRGNCCGVKPTTDGYERTHRCRHCPYTDDGRIASAKMHALKKRIPVIDYVRSKISEDYASMETSLQFDDVSIAAKRDPKTSPQLTAEEQLRSGVFASHPLSKRVVVNKLKRETCNCEECGDAKVVTCKRCNGYTFVLTPEFQKCPQCKEQGYHPCMSCTSYRPPQRTSFYS</sequence>
<dbReference type="AlphaFoldDB" id="A0A2V3J4W5"/>
<dbReference type="OrthoDB" id="3018at2759"/>
<dbReference type="InterPro" id="IPR040807">
    <property type="entry name" value="DUF5522"/>
</dbReference>
<keyword evidence="2" id="KW-1185">Reference proteome</keyword>
<reference evidence="1 2" key="1">
    <citation type="journal article" date="2018" name="Mol. Biol. Evol.">
        <title>Analysis of the draft genome of the red seaweed Gracilariopsis chorda provides insights into genome size evolution in Rhodophyta.</title>
        <authorList>
            <person name="Lee J."/>
            <person name="Yang E.C."/>
            <person name="Graf L."/>
            <person name="Yang J.H."/>
            <person name="Qiu H."/>
            <person name="Zel Zion U."/>
            <person name="Chan C.X."/>
            <person name="Stephens T.G."/>
            <person name="Weber A.P.M."/>
            <person name="Boo G.H."/>
            <person name="Boo S.M."/>
            <person name="Kim K.M."/>
            <person name="Shin Y."/>
            <person name="Jung M."/>
            <person name="Lee S.J."/>
            <person name="Yim H.S."/>
            <person name="Lee J.H."/>
            <person name="Bhattacharya D."/>
            <person name="Yoon H.S."/>
        </authorList>
    </citation>
    <scope>NUCLEOTIDE SEQUENCE [LARGE SCALE GENOMIC DNA]</scope>
    <source>
        <strain evidence="1 2">SKKU-2015</strain>
        <tissue evidence="1">Whole body</tissue>
    </source>
</reference>
<protein>
    <submittedName>
        <fullName evidence="1">Uncharacterized protein</fullName>
    </submittedName>
</protein>